<comment type="caution">
    <text evidence="6">The sequence shown here is derived from an EMBL/GenBank/DDBJ whole genome shotgun (WGS) entry which is preliminary data.</text>
</comment>
<sequence length="173" mass="18873">MGSLASLRRQSLMCSAVFTIVVPGTMAGLIPYLLTGWRRIGDLFGLPGGWIAGVILIALGLPVLLAAIYKFASDGLGTPLPAAPTRSLVVTGPHRYVRNPMYLAVTTTIVGQALVLGQPVLLWYAGFFVVATAAFVYAYEQPTLLRQFGDEYRRYCESVPAWLPRVTPYRPVR</sequence>
<keyword evidence="2 5" id="KW-0812">Transmembrane</keyword>
<protein>
    <recommendedName>
        <fullName evidence="8">Isoprenylcysteine carboxyl methyltransferase</fullName>
    </recommendedName>
</protein>
<evidence type="ECO:0000256" key="5">
    <source>
        <dbReference type="SAM" id="Phobius"/>
    </source>
</evidence>
<feature type="transmembrane region" description="Helical" evidence="5">
    <location>
        <begin position="46"/>
        <end position="69"/>
    </location>
</feature>
<keyword evidence="7" id="KW-1185">Reference proteome</keyword>
<reference evidence="6 7" key="1">
    <citation type="submission" date="2015-01" db="EMBL/GenBank/DDBJ databases">
        <title>Genome sequence of Mycobacterium llatzerense and Mycobacterium immunogenum recovered from brain abscess.</title>
        <authorList>
            <person name="Greninger A.L."/>
            <person name="Langelier C."/>
            <person name="Cunningham G."/>
            <person name="Chiu C.Y."/>
            <person name="Miller S."/>
        </authorList>
    </citation>
    <scope>NUCLEOTIDE SEQUENCE [LARGE SCALE GENOMIC DNA]</scope>
    <source>
        <strain evidence="6 7">CLUC14</strain>
    </source>
</reference>
<keyword evidence="4 5" id="KW-0472">Membrane</keyword>
<dbReference type="PATRIC" id="fig|280871.6.peg.5623"/>
<gene>
    <name evidence="6" type="ORF">TL10_27130</name>
</gene>
<dbReference type="AlphaFoldDB" id="A0A0D1KYN8"/>
<dbReference type="STRING" id="280871.TL10_27130"/>
<evidence type="ECO:0000256" key="2">
    <source>
        <dbReference type="ARBA" id="ARBA00022692"/>
    </source>
</evidence>
<dbReference type="GO" id="GO:0012505">
    <property type="term" value="C:endomembrane system"/>
    <property type="evidence" value="ECO:0007669"/>
    <property type="project" value="UniProtKB-SubCell"/>
</dbReference>
<dbReference type="InterPro" id="IPR007318">
    <property type="entry name" value="Phopholipid_MeTrfase"/>
</dbReference>
<evidence type="ECO:0000256" key="4">
    <source>
        <dbReference type="ARBA" id="ARBA00023136"/>
    </source>
</evidence>
<evidence type="ECO:0008006" key="8">
    <source>
        <dbReference type="Google" id="ProtNLM"/>
    </source>
</evidence>
<name>A0A0D1KYN8_9MYCO</name>
<feature type="transmembrane region" description="Helical" evidence="5">
    <location>
        <begin position="121"/>
        <end position="139"/>
    </location>
</feature>
<keyword evidence="3 5" id="KW-1133">Transmembrane helix</keyword>
<dbReference type="Gene3D" id="1.20.120.1630">
    <property type="match status" value="1"/>
</dbReference>
<comment type="subcellular location">
    <subcellularLocation>
        <location evidence="1">Endomembrane system</location>
        <topology evidence="1">Multi-pass membrane protein</topology>
    </subcellularLocation>
</comment>
<accession>A0A0D1KYN8</accession>
<proteinExistence type="predicted"/>
<feature type="transmembrane region" description="Helical" evidence="5">
    <location>
        <begin position="12"/>
        <end position="34"/>
    </location>
</feature>
<evidence type="ECO:0000313" key="6">
    <source>
        <dbReference type="EMBL" id="KIU13915.1"/>
    </source>
</evidence>
<dbReference type="Pfam" id="PF04191">
    <property type="entry name" value="PEMT"/>
    <property type="match status" value="1"/>
</dbReference>
<dbReference type="EMBL" id="JXST01000059">
    <property type="protein sequence ID" value="KIU13915.1"/>
    <property type="molecule type" value="Genomic_DNA"/>
</dbReference>
<evidence type="ECO:0000256" key="1">
    <source>
        <dbReference type="ARBA" id="ARBA00004127"/>
    </source>
</evidence>
<dbReference type="Proteomes" id="UP000032221">
    <property type="component" value="Unassembled WGS sequence"/>
</dbReference>
<organism evidence="6 7">
    <name type="scientific">Mycolicibacterium llatzerense</name>
    <dbReference type="NCBI Taxonomy" id="280871"/>
    <lineage>
        <taxon>Bacteria</taxon>
        <taxon>Bacillati</taxon>
        <taxon>Actinomycetota</taxon>
        <taxon>Actinomycetes</taxon>
        <taxon>Mycobacteriales</taxon>
        <taxon>Mycobacteriaceae</taxon>
        <taxon>Mycolicibacterium</taxon>
    </lineage>
</organism>
<dbReference type="OrthoDB" id="941586at2"/>
<evidence type="ECO:0000256" key="3">
    <source>
        <dbReference type="ARBA" id="ARBA00022989"/>
    </source>
</evidence>
<evidence type="ECO:0000313" key="7">
    <source>
        <dbReference type="Proteomes" id="UP000032221"/>
    </source>
</evidence>